<sequence>MNSLTSTRVSRTLSAAAAALVVVAPLTAPTAGAQPAAVVAPVVAPAVAAHDVPGATTAAPYADTTANPAPTWSGLDTREWARPIPAPGVAAETVPLDPSLSLAQAGRAVRQVYGTIDQHGRPAVSGSAVFLPHGAAPEGGWPVIAWAHGTTGLGDDCAPSTQPRSERDAEYLGHWLDRGYAVVASDYVGLGTPGLLSYLNGPATGQAIVDSVIAARSADLPLSPTWALVGQSQGAGAALNTAVRATELGAPDGLDYRGVVATGAPANIEHIFQWGGPGFPPVQLPTGLNVYAMYILAGFRDQHPELDINGYLTPAGREMVDAAETLCYAAMREKVGGFQISQALSRPLQEIPDVFGHLRRYMGTPTTGYDRPVFLGQGLLDLDVPAPSALSLAAEMTLNQQPLELRVYPDRDHSGTVYAATPDATAFLARVMG</sequence>
<dbReference type="InterPro" id="IPR005152">
    <property type="entry name" value="Lipase_secreted"/>
</dbReference>
<evidence type="ECO:0000313" key="3">
    <source>
        <dbReference type="Proteomes" id="UP000244928"/>
    </source>
</evidence>
<gene>
    <name evidence="2" type="ORF">A6035_16875</name>
</gene>
<reference evidence="2 3" key="1">
    <citation type="submission" date="2016-04" db="EMBL/GenBank/DDBJ databases">
        <title>Complete genome sequence of Dietzia lutea YIM 80766T, a strain isolated from desert soil in Egypt.</title>
        <authorList>
            <person name="Zhao J."/>
            <person name="Hu B."/>
            <person name="Geng S."/>
            <person name="Nie Y."/>
            <person name="Tang Y."/>
        </authorList>
    </citation>
    <scope>NUCLEOTIDE SEQUENCE [LARGE SCALE GENOMIC DNA]</scope>
    <source>
        <strain evidence="2 3">YIM 80766</strain>
    </source>
</reference>
<keyword evidence="1" id="KW-0732">Signal</keyword>
<dbReference type="InterPro" id="IPR029058">
    <property type="entry name" value="AB_hydrolase_fold"/>
</dbReference>
<dbReference type="AlphaFoldDB" id="A0A2S1RBA1"/>
<feature type="signal peptide" evidence="1">
    <location>
        <begin position="1"/>
        <end position="33"/>
    </location>
</feature>
<dbReference type="KEGG" id="dlu:A6035_16875"/>
<dbReference type="GO" id="GO:0004806">
    <property type="term" value="F:triacylglycerol lipase activity"/>
    <property type="evidence" value="ECO:0007669"/>
    <property type="project" value="InterPro"/>
</dbReference>
<keyword evidence="3" id="KW-1185">Reference proteome</keyword>
<dbReference type="Gene3D" id="3.40.50.1820">
    <property type="entry name" value="alpha/beta hydrolase"/>
    <property type="match status" value="1"/>
</dbReference>
<evidence type="ECO:0000313" key="2">
    <source>
        <dbReference type="EMBL" id="AWH93570.1"/>
    </source>
</evidence>
<dbReference type="GO" id="GO:0016042">
    <property type="term" value="P:lipid catabolic process"/>
    <property type="evidence" value="ECO:0007669"/>
    <property type="project" value="InterPro"/>
</dbReference>
<dbReference type="PANTHER" id="PTHR34853:SF1">
    <property type="entry name" value="LIPASE 5"/>
    <property type="match status" value="1"/>
</dbReference>
<dbReference type="PANTHER" id="PTHR34853">
    <property type="match status" value="1"/>
</dbReference>
<dbReference type="Pfam" id="PF03583">
    <property type="entry name" value="LIP"/>
    <property type="match status" value="1"/>
</dbReference>
<dbReference type="SUPFAM" id="SSF53474">
    <property type="entry name" value="alpha/beta-Hydrolases"/>
    <property type="match status" value="1"/>
</dbReference>
<dbReference type="EMBL" id="CP015449">
    <property type="protein sequence ID" value="AWH93570.1"/>
    <property type="molecule type" value="Genomic_DNA"/>
</dbReference>
<organism evidence="2 3">
    <name type="scientific">Dietzia lutea</name>
    <dbReference type="NCBI Taxonomy" id="546160"/>
    <lineage>
        <taxon>Bacteria</taxon>
        <taxon>Bacillati</taxon>
        <taxon>Actinomycetota</taxon>
        <taxon>Actinomycetes</taxon>
        <taxon>Mycobacteriales</taxon>
        <taxon>Dietziaceae</taxon>
        <taxon>Dietzia</taxon>
    </lineage>
</organism>
<accession>A0A2S1RBA1</accession>
<name>A0A2S1RBA1_9ACTN</name>
<dbReference type="PIRSF" id="PIRSF029171">
    <property type="entry name" value="Esterase_LipA"/>
    <property type="match status" value="1"/>
</dbReference>
<dbReference type="Proteomes" id="UP000244928">
    <property type="component" value="Chromosome"/>
</dbReference>
<dbReference type="RefSeq" id="WP_108848925.1">
    <property type="nucleotide sequence ID" value="NZ_CP015449.1"/>
</dbReference>
<evidence type="ECO:0000256" key="1">
    <source>
        <dbReference type="SAM" id="SignalP"/>
    </source>
</evidence>
<feature type="chain" id="PRO_5015502661" evidence="1">
    <location>
        <begin position="34"/>
        <end position="433"/>
    </location>
</feature>
<proteinExistence type="predicted"/>
<protein>
    <submittedName>
        <fullName evidence="2">Lipase</fullName>
    </submittedName>
</protein>